<feature type="coiled-coil region" evidence="1">
    <location>
        <begin position="32"/>
        <end position="77"/>
    </location>
</feature>
<keyword evidence="4" id="KW-1185">Reference proteome</keyword>
<dbReference type="PROSITE" id="PS51386">
    <property type="entry name" value="RINT1_TIP20"/>
    <property type="match status" value="1"/>
</dbReference>
<dbReference type="GO" id="GO:0070939">
    <property type="term" value="C:Dsl1/NZR complex"/>
    <property type="evidence" value="ECO:0007669"/>
    <property type="project" value="InterPro"/>
</dbReference>
<dbReference type="Pfam" id="PF04437">
    <property type="entry name" value="RINT1_TIP1"/>
    <property type="match status" value="1"/>
</dbReference>
<evidence type="ECO:0000256" key="2">
    <source>
        <dbReference type="SAM" id="MobiDB-lite"/>
    </source>
</evidence>
<proteinExistence type="predicted"/>
<evidence type="ECO:0000256" key="1">
    <source>
        <dbReference type="SAM" id="Coils"/>
    </source>
</evidence>
<gene>
    <name evidence="3" type="ORF">BDY21DRAFT_420119</name>
</gene>
<dbReference type="InterPro" id="IPR042044">
    <property type="entry name" value="EXOC6PINT-1/Sec15/Tip20_C_dom2"/>
</dbReference>
<dbReference type="PANTHER" id="PTHR13520">
    <property type="entry name" value="RAD50-INTERACTING PROTEIN 1 RINT-1"/>
    <property type="match status" value="1"/>
</dbReference>
<reference evidence="3" key="1">
    <citation type="journal article" date="2020" name="Stud. Mycol.">
        <title>101 Dothideomycetes genomes: a test case for predicting lifestyles and emergence of pathogens.</title>
        <authorList>
            <person name="Haridas S."/>
            <person name="Albert R."/>
            <person name="Binder M."/>
            <person name="Bloem J."/>
            <person name="Labutti K."/>
            <person name="Salamov A."/>
            <person name="Andreopoulos B."/>
            <person name="Baker S."/>
            <person name="Barry K."/>
            <person name="Bills G."/>
            <person name="Bluhm B."/>
            <person name="Cannon C."/>
            <person name="Castanera R."/>
            <person name="Culley D."/>
            <person name="Daum C."/>
            <person name="Ezra D."/>
            <person name="Gonzalez J."/>
            <person name="Henrissat B."/>
            <person name="Kuo A."/>
            <person name="Liang C."/>
            <person name="Lipzen A."/>
            <person name="Lutzoni F."/>
            <person name="Magnuson J."/>
            <person name="Mondo S."/>
            <person name="Nolan M."/>
            <person name="Ohm R."/>
            <person name="Pangilinan J."/>
            <person name="Park H.-J."/>
            <person name="Ramirez L."/>
            <person name="Alfaro M."/>
            <person name="Sun H."/>
            <person name="Tritt A."/>
            <person name="Yoshinaga Y."/>
            <person name="Zwiers L.-H."/>
            <person name="Turgeon B."/>
            <person name="Goodwin S."/>
            <person name="Spatafora J."/>
            <person name="Crous P."/>
            <person name="Grigoriev I."/>
        </authorList>
    </citation>
    <scope>NUCLEOTIDE SEQUENCE</scope>
    <source>
        <strain evidence="3">ATCC 16933</strain>
    </source>
</reference>
<dbReference type="PANTHER" id="PTHR13520:SF0">
    <property type="entry name" value="RAD50-INTERACTING PROTEIN 1"/>
    <property type="match status" value="1"/>
</dbReference>
<dbReference type="AlphaFoldDB" id="A0A6A6P740"/>
<evidence type="ECO:0000313" key="3">
    <source>
        <dbReference type="EMBL" id="KAF2459627.1"/>
    </source>
</evidence>
<dbReference type="InterPro" id="IPR007528">
    <property type="entry name" value="RINT1_Tip20"/>
</dbReference>
<feature type="region of interest" description="Disordered" evidence="2">
    <location>
        <begin position="1173"/>
        <end position="1212"/>
    </location>
</feature>
<name>A0A6A6P740_9PEZI</name>
<accession>A0A6A6P740</accession>
<protein>
    <submittedName>
        <fullName evidence="3">TIP-1 family-domain-containing protein</fullName>
    </submittedName>
</protein>
<dbReference type="Proteomes" id="UP000799766">
    <property type="component" value="Unassembled WGS sequence"/>
</dbReference>
<keyword evidence="1" id="KW-0175">Coiled coil</keyword>
<dbReference type="GO" id="GO:0006888">
    <property type="term" value="P:endoplasmic reticulum to Golgi vesicle-mediated transport"/>
    <property type="evidence" value="ECO:0007669"/>
    <property type="project" value="InterPro"/>
</dbReference>
<dbReference type="Gene3D" id="1.20.58.670">
    <property type="entry name" value="Dsl1p vesicle tethering complex, Tip20p subunit, domain D"/>
    <property type="match status" value="1"/>
</dbReference>
<evidence type="ECO:0000313" key="4">
    <source>
        <dbReference type="Proteomes" id="UP000799766"/>
    </source>
</evidence>
<feature type="region of interest" description="Disordered" evidence="2">
    <location>
        <begin position="875"/>
        <end position="894"/>
    </location>
</feature>
<organism evidence="3 4">
    <name type="scientific">Lineolata rhizophorae</name>
    <dbReference type="NCBI Taxonomy" id="578093"/>
    <lineage>
        <taxon>Eukaryota</taxon>
        <taxon>Fungi</taxon>
        <taxon>Dikarya</taxon>
        <taxon>Ascomycota</taxon>
        <taxon>Pezizomycotina</taxon>
        <taxon>Dothideomycetes</taxon>
        <taxon>Dothideomycetes incertae sedis</taxon>
        <taxon>Lineolatales</taxon>
        <taxon>Lineolataceae</taxon>
        <taxon>Lineolata</taxon>
    </lineage>
</organism>
<dbReference type="EMBL" id="MU001675">
    <property type="protein sequence ID" value="KAF2459627.1"/>
    <property type="molecule type" value="Genomic_DNA"/>
</dbReference>
<sequence>MAPSLDTDTRVADYLDDKLQTLADLDSLDELLANVRSQQGLLKQQLSEAERDLGSAKQAARDRAAEVRRRARDFDAQQRDIDEHLRLLTGSDASDDALGRFEASMGALRRLDVANAYVRLLEEVDRLSAQATAALSRSPDDDNNNNATALPPYRRLRLLLAQLRPLHAAAEGAAPHLLDHVARTAADLRSRIAAAYSAELEAALHKLGWPRPDAVLAGSLLSGFNHAFRKLLSLQIAELEADGERSSSSAGATAGGGSRELVLLPMETLVKPLALRFRYHFSGARPTNRLDRPEYFLAHATGLLAEYAPFARDYVQPLLSAAFASGSGSGAAPAWLARNPLCVDATSALVAALLPVVRWKVLKEMPRVVEEPGLLGHWVVELMRFDGEVRGEWGFEGGAVGDGGGGEEGGGEEQGWEGLGYEVLVQKGYVEQWLQGETAFAVARYQEIVEAADGGELEYESVEAGQTKPSKAAIRLVDLLETITEHYRPLPSPPHQLRFLIHLQLDLTDRFLRRLDAALEAYRTMTSPLSRIPGGSIVVAGPEDRAAVAGIHGLDRVCRILGSADYVARALGGWADDVFFAGLWSEAKRMVARAVERAGPDAAVAGTGLGARELAHRTSDALLPADGARKAAGAAEPEPEPDVDVDDMAASLFDAQRACFERLRGRAERSLHETLRLGVGEALRPYAGVTDWASLAWPATAPAGSSAGAGGSLQASPQLAPALTHLGHSLGFLGRALAAPARRRAARAAARAAADALFDGVLLRNRFAEPGAAQLGVDVGALEGVLEREGGQGVGAAGLRRVREGVGVLRAVGVRGRDGGGRERGERLGVLEEGDLWEMERRLFRDNVSARELLEEMGVEALTVKEARRNYTVERVGSASGGDAHPQVPSQAPTKAKSLGAGYWVPVYTVPSCRLGGHQLTERAGGVGTGSFQPCGLAGVGTAERGRLGREPGTCELNIFGQPYAVRRWVRLRFDGGNSEEGGVGSLWFDCARWRVVMSTHFDGAPSACRSTYDRGWHVEARPRRRRPFWNAGGKAGKRSGGTADTHSWHVVRGSRYASHGLVLDSRYVRPAARRWAFTRQSSPSSGRRPSRWSRRMAVGAVAGDRAGGAAKDDGRRVDDWPSVALFRLPKPDLVRIPLVTQDLGGALGHAQRPDCSRPALPLPPPRLSFAWTKDGSWAPIDPSDASIEPTPRPGWLRSDEDEAEMETHTGC</sequence>
<dbReference type="GO" id="GO:0006890">
    <property type="term" value="P:retrograde vesicle-mediated transport, Golgi to endoplasmic reticulum"/>
    <property type="evidence" value="ECO:0007669"/>
    <property type="project" value="InterPro"/>
</dbReference>
<dbReference type="OrthoDB" id="2189254at2759"/>
<dbReference type="GO" id="GO:0060628">
    <property type="term" value="P:regulation of ER to Golgi vesicle-mediated transport"/>
    <property type="evidence" value="ECO:0007669"/>
    <property type="project" value="TreeGrafter"/>
</dbReference>